<dbReference type="PANTHER" id="PTHR11388">
    <property type="entry name" value="ORGANIC ANION TRANSPORTER"/>
    <property type="match status" value="1"/>
</dbReference>
<name>A0A6P7SB05_9MOLL</name>
<evidence type="ECO:0000256" key="2">
    <source>
        <dbReference type="ARBA" id="ARBA00009657"/>
    </source>
</evidence>
<organism evidence="10 11">
    <name type="scientific">Octopus sinensis</name>
    <name type="common">East Asian common octopus</name>
    <dbReference type="NCBI Taxonomy" id="2607531"/>
    <lineage>
        <taxon>Eukaryota</taxon>
        <taxon>Metazoa</taxon>
        <taxon>Spiralia</taxon>
        <taxon>Lophotrochozoa</taxon>
        <taxon>Mollusca</taxon>
        <taxon>Cephalopoda</taxon>
        <taxon>Coleoidea</taxon>
        <taxon>Octopodiformes</taxon>
        <taxon>Octopoda</taxon>
        <taxon>Incirrata</taxon>
        <taxon>Octopodidae</taxon>
        <taxon>Octopus</taxon>
    </lineage>
</organism>
<dbReference type="GO" id="GO:0016323">
    <property type="term" value="C:basolateral plasma membrane"/>
    <property type="evidence" value="ECO:0007669"/>
    <property type="project" value="TreeGrafter"/>
</dbReference>
<dbReference type="Gene3D" id="1.20.1250.20">
    <property type="entry name" value="MFS general substrate transporter like domains"/>
    <property type="match status" value="1"/>
</dbReference>
<feature type="transmembrane region" description="Helical" evidence="8">
    <location>
        <begin position="220"/>
        <end position="242"/>
    </location>
</feature>
<feature type="domain" description="Kazal-like" evidence="9">
    <location>
        <begin position="439"/>
        <end position="491"/>
    </location>
</feature>
<keyword evidence="7" id="KW-1015">Disulfide bond</keyword>
<evidence type="ECO:0000313" key="11">
    <source>
        <dbReference type="RefSeq" id="XP_029635360.1"/>
    </source>
</evidence>
<sequence length="639" mass="70952">MESIKEKEIFLSDLNYEKAKETHLSAEKSKRSKLWRAFVNIKMFTIIAGIANIPVYCASILLSSQLTSIEKHFGISSSKSAGLISANEIGFLITALPFGYVFKDSHKPFVLAISNIGSAIASFICTLPYFFLRVPETDQNWNVTSTSSLIPLFPCMNINASYHANSTCTTEKEDTHSATTAAYALIFIGMILGGICKAVRTPLVTCYIDDNIDKVYIGGYMSLMGAFNVIGFVIAFTLGGYFSQIYVTLKDVNLTPMDSKWIGAWWLGFATFAGFSLLVALPLFAFPRSFNNFKDEEEKEDEKPKLSLKGIATTLLRMIRNPSVMLISLFGILCVFNVSGKLAFLPKYYETQFGWPAWQANVVIGATYISMFMFGVIISGSVTSYFKLSIPGSYRMSVLVLLLHVCISWLCYNLTCPKSDIVKTYVSSQRDLAVNEIGYNPQHYCLGCECSEDEYSLLCGEDGRNYRSACHAACQYLDMQTFQYSNCSCIGGNKTAHFGACPTNCKAGLYLTIFNSIHSILIGITTSPHIIILMRSVLDSDKSMAIAVTTFMCSVFGFFPGPPLFGLIVDNTCTKWNHLPCDGGRGYCKTYDIDKFRIRFFSLLGTIDLLAFLSIFLAAILSYCSRKKAKKSKNLAIRN</sequence>
<comment type="caution">
    <text evidence="8">Lacks conserved residue(s) required for the propagation of feature annotation.</text>
</comment>
<feature type="transmembrane region" description="Helical" evidence="8">
    <location>
        <begin position="109"/>
        <end position="131"/>
    </location>
</feature>
<accession>A0A6P7SB05</accession>
<feature type="transmembrane region" description="Helical" evidence="8">
    <location>
        <begin position="37"/>
        <end position="62"/>
    </location>
</feature>
<dbReference type="GO" id="GO:0015347">
    <property type="term" value="F:sodium-independent organic anion transmembrane transporter activity"/>
    <property type="evidence" value="ECO:0007669"/>
    <property type="project" value="TreeGrafter"/>
</dbReference>
<dbReference type="SUPFAM" id="SSF103473">
    <property type="entry name" value="MFS general substrate transporter"/>
    <property type="match status" value="1"/>
</dbReference>
<evidence type="ECO:0000256" key="3">
    <source>
        <dbReference type="ARBA" id="ARBA00022475"/>
    </source>
</evidence>
<comment type="subcellular location">
    <subcellularLocation>
        <location evidence="1 8">Cell membrane</location>
        <topology evidence="1 8">Multi-pass membrane protein</topology>
    </subcellularLocation>
</comment>
<evidence type="ECO:0000256" key="8">
    <source>
        <dbReference type="RuleBase" id="RU362056"/>
    </source>
</evidence>
<dbReference type="AlphaFoldDB" id="A0A6P7SB05"/>
<dbReference type="InterPro" id="IPR002350">
    <property type="entry name" value="Kazal_dom"/>
</dbReference>
<keyword evidence="8" id="KW-0406">Ion transport</keyword>
<protein>
    <recommendedName>
        <fullName evidence="8">Solute carrier organic anion transporter family member</fullName>
    </recommendedName>
</protein>
<keyword evidence="3" id="KW-1003">Cell membrane</keyword>
<dbReference type="NCBIfam" id="TIGR00805">
    <property type="entry name" value="oat"/>
    <property type="match status" value="1"/>
</dbReference>
<keyword evidence="8" id="KW-0813">Transport</keyword>
<dbReference type="PROSITE" id="PS51465">
    <property type="entry name" value="KAZAL_2"/>
    <property type="match status" value="1"/>
</dbReference>
<feature type="transmembrane region" description="Helical" evidence="8">
    <location>
        <begin position="262"/>
        <end position="286"/>
    </location>
</feature>
<dbReference type="GO" id="GO:0006811">
    <property type="term" value="P:monoatomic ion transport"/>
    <property type="evidence" value="ECO:0007669"/>
    <property type="project" value="UniProtKB-KW"/>
</dbReference>
<keyword evidence="5 8" id="KW-1133">Transmembrane helix</keyword>
<keyword evidence="6 8" id="KW-0472">Membrane</keyword>
<dbReference type="PANTHER" id="PTHR11388:SF157">
    <property type="entry name" value="SOLUTE CARRIER ORGANIC ANION TRANSPORTER FAMILY MEMBER 2A1-LIKE"/>
    <property type="match status" value="1"/>
</dbReference>
<keyword evidence="10" id="KW-1185">Reference proteome</keyword>
<evidence type="ECO:0000256" key="4">
    <source>
        <dbReference type="ARBA" id="ARBA00022692"/>
    </source>
</evidence>
<dbReference type="KEGG" id="osn:115210778"/>
<evidence type="ECO:0000259" key="9">
    <source>
        <dbReference type="PROSITE" id="PS51465"/>
    </source>
</evidence>
<feature type="transmembrane region" description="Helical" evidence="8">
    <location>
        <begin position="181"/>
        <end position="199"/>
    </location>
</feature>
<dbReference type="InterPro" id="IPR004156">
    <property type="entry name" value="OATP"/>
</dbReference>
<evidence type="ECO:0000256" key="7">
    <source>
        <dbReference type="ARBA" id="ARBA00023157"/>
    </source>
</evidence>
<feature type="transmembrane region" description="Helical" evidence="8">
    <location>
        <begin position="509"/>
        <end position="533"/>
    </location>
</feature>
<evidence type="ECO:0000256" key="5">
    <source>
        <dbReference type="ARBA" id="ARBA00022989"/>
    </source>
</evidence>
<dbReference type="RefSeq" id="XP_029635360.1">
    <property type="nucleotide sequence ID" value="XM_029779500.2"/>
</dbReference>
<dbReference type="InterPro" id="IPR036259">
    <property type="entry name" value="MFS_trans_sf"/>
</dbReference>
<comment type="similarity">
    <text evidence="2 8">Belongs to the organo anion transporter (TC 2.A.60) family.</text>
</comment>
<dbReference type="Proteomes" id="UP000515154">
    <property type="component" value="Linkage group LG4"/>
</dbReference>
<reference evidence="11" key="1">
    <citation type="submission" date="2025-08" db="UniProtKB">
        <authorList>
            <consortium name="RefSeq"/>
        </authorList>
    </citation>
    <scope>IDENTIFICATION</scope>
</reference>
<gene>
    <name evidence="11" type="primary">LOC115210778</name>
</gene>
<proteinExistence type="inferred from homology"/>
<evidence type="ECO:0000256" key="6">
    <source>
        <dbReference type="ARBA" id="ARBA00023136"/>
    </source>
</evidence>
<evidence type="ECO:0000313" key="10">
    <source>
        <dbReference type="Proteomes" id="UP000515154"/>
    </source>
</evidence>
<feature type="transmembrane region" description="Helical" evidence="8">
    <location>
        <begin position="82"/>
        <end position="102"/>
    </location>
</feature>
<keyword evidence="4 8" id="KW-0812">Transmembrane</keyword>
<feature type="transmembrane region" description="Helical" evidence="8">
    <location>
        <begin position="545"/>
        <end position="569"/>
    </location>
</feature>
<evidence type="ECO:0000256" key="1">
    <source>
        <dbReference type="ARBA" id="ARBA00004651"/>
    </source>
</evidence>
<dbReference type="Pfam" id="PF03137">
    <property type="entry name" value="OATP"/>
    <property type="match status" value="1"/>
</dbReference>
<dbReference type="GO" id="GO:0043252">
    <property type="term" value="P:sodium-independent organic anion transport"/>
    <property type="evidence" value="ECO:0007669"/>
    <property type="project" value="TreeGrafter"/>
</dbReference>
<feature type="transmembrane region" description="Helical" evidence="8">
    <location>
        <begin position="324"/>
        <end position="344"/>
    </location>
</feature>
<feature type="transmembrane region" description="Helical" evidence="8">
    <location>
        <begin position="600"/>
        <end position="624"/>
    </location>
</feature>
<feature type="transmembrane region" description="Helical" evidence="8">
    <location>
        <begin position="364"/>
        <end position="386"/>
    </location>
</feature>
<dbReference type="CDD" id="cd17336">
    <property type="entry name" value="MFS_SLCO_OATP"/>
    <property type="match status" value="1"/>
</dbReference>